<dbReference type="EMBL" id="JAUNZN010000021">
    <property type="protein sequence ID" value="KAK4809572.1"/>
    <property type="molecule type" value="Genomic_DNA"/>
</dbReference>
<organism evidence="1 2">
    <name type="scientific">Mycteria americana</name>
    <name type="common">Wood stork</name>
    <dbReference type="NCBI Taxonomy" id="33587"/>
    <lineage>
        <taxon>Eukaryota</taxon>
        <taxon>Metazoa</taxon>
        <taxon>Chordata</taxon>
        <taxon>Craniata</taxon>
        <taxon>Vertebrata</taxon>
        <taxon>Euteleostomi</taxon>
        <taxon>Archelosauria</taxon>
        <taxon>Archosauria</taxon>
        <taxon>Dinosauria</taxon>
        <taxon>Saurischia</taxon>
        <taxon>Theropoda</taxon>
        <taxon>Coelurosauria</taxon>
        <taxon>Aves</taxon>
        <taxon>Neognathae</taxon>
        <taxon>Neoaves</taxon>
        <taxon>Aequornithes</taxon>
        <taxon>Ciconiiformes</taxon>
        <taxon>Ciconiidae</taxon>
        <taxon>Mycteria</taxon>
    </lineage>
</organism>
<evidence type="ECO:0000313" key="2">
    <source>
        <dbReference type="Proteomes" id="UP001333110"/>
    </source>
</evidence>
<feature type="non-terminal residue" evidence="1">
    <location>
        <position position="295"/>
    </location>
</feature>
<accession>A0AAN7N6P5</accession>
<gene>
    <name evidence="1" type="ORF">QYF61_019994</name>
</gene>
<proteinExistence type="predicted"/>
<name>A0AAN7N6P5_MYCAM</name>
<reference evidence="1 2" key="1">
    <citation type="journal article" date="2023" name="J. Hered.">
        <title>Chromosome-level genome of the wood stork (Mycteria americana) provides insight into avian chromosome evolution.</title>
        <authorList>
            <person name="Flamio R. Jr."/>
            <person name="Ramstad K.M."/>
        </authorList>
    </citation>
    <scope>NUCLEOTIDE SEQUENCE [LARGE SCALE GENOMIC DNA]</scope>
    <source>
        <strain evidence="1">JAX WOST 10</strain>
    </source>
</reference>
<comment type="caution">
    <text evidence="1">The sequence shown here is derived from an EMBL/GenBank/DDBJ whole genome shotgun (WGS) entry which is preliminary data.</text>
</comment>
<dbReference type="AlphaFoldDB" id="A0AAN7N6P5"/>
<dbReference type="Proteomes" id="UP001333110">
    <property type="component" value="Unassembled WGS sequence"/>
</dbReference>
<sequence>MVKGLEGKTWEEQLRSLGLFSLEKRRLRGDLIAVYNFLKAGSGGGGADLLSLVTSDRTRRSGMKLRQGKFRMDIKEKRVVGRWNRLPREVVTAPSLSEFTERPEDALSHMRFLTLLHCKFNLRVKLCRLREVILPPYSALVRPHVEHCVQFWAPQHKRDMDILESPSKGREDDEGTGAPVLCGKAERAATAQPGEEKARGDLINVYQYPKGGCKEDGDRLFPCRTRGNGHKRKHRRFPLNIRNHFFTAWVAEPWQRLPKEAVESPPLERRKSHLDMVLGNQLWESLLEQGLGPGP</sequence>
<keyword evidence="2" id="KW-1185">Reference proteome</keyword>
<protein>
    <submittedName>
        <fullName evidence="1">Uncharacterized protein</fullName>
    </submittedName>
</protein>
<evidence type="ECO:0000313" key="1">
    <source>
        <dbReference type="EMBL" id="KAK4809572.1"/>
    </source>
</evidence>